<sequence>MDNSTPGRRLSSLPAMHSPLGPGHQVNLSASNLPGLLSPSLVSPNSRSGWRKKVNPQKLDLHVLKVSANSVGSPYHKPKGFGLGHERNITDPFVEQAEDKSSKPSPFVAHVTQEAGSSPTPMDVSPGEPTLRFPASPFSQHGEACAPSLSSQGFARSSPRSEFGRQGTPRLQPFQSTTPWTPSFSAFANSSPRVDLPVPPPPLTTTEGQLFHTPEMRARLDAQAAVRADWIRTEAKKIADLSCSSFAAARRFEKTGTQEDYETWQQLAKAYEDATDLEKRQEERRNMFMPQGMQAMRTGGEIASDLQSAAFPTANGAGQGEGHLLGFQMAYMERICAEIKRSNDEKEVEKGDEITAPMLDTLSKDEKMALRKHLVARLNAAASSSR</sequence>
<evidence type="ECO:0000313" key="2">
    <source>
        <dbReference type="EMBL" id="KAF1915208.1"/>
    </source>
</evidence>
<dbReference type="EMBL" id="ML979136">
    <property type="protein sequence ID" value="KAF1915208.1"/>
    <property type="molecule type" value="Genomic_DNA"/>
</dbReference>
<feature type="compositionally biased region" description="Polar residues" evidence="1">
    <location>
        <begin position="148"/>
        <end position="160"/>
    </location>
</feature>
<dbReference type="Proteomes" id="UP000800096">
    <property type="component" value="Unassembled WGS sequence"/>
</dbReference>
<feature type="compositionally biased region" description="Polar residues" evidence="1">
    <location>
        <begin position="173"/>
        <end position="192"/>
    </location>
</feature>
<organism evidence="2 3">
    <name type="scientific">Ampelomyces quisqualis</name>
    <name type="common">Powdery mildew agent</name>
    <dbReference type="NCBI Taxonomy" id="50730"/>
    <lineage>
        <taxon>Eukaryota</taxon>
        <taxon>Fungi</taxon>
        <taxon>Dikarya</taxon>
        <taxon>Ascomycota</taxon>
        <taxon>Pezizomycotina</taxon>
        <taxon>Dothideomycetes</taxon>
        <taxon>Pleosporomycetidae</taxon>
        <taxon>Pleosporales</taxon>
        <taxon>Pleosporineae</taxon>
        <taxon>Phaeosphaeriaceae</taxon>
        <taxon>Ampelomyces</taxon>
    </lineage>
</organism>
<gene>
    <name evidence="2" type="ORF">BDU57DRAFT_530246</name>
</gene>
<keyword evidence="3" id="KW-1185">Reference proteome</keyword>
<evidence type="ECO:0000256" key="1">
    <source>
        <dbReference type="SAM" id="MobiDB-lite"/>
    </source>
</evidence>
<name>A0A6A5QK42_AMPQU</name>
<accession>A0A6A5QK42</accession>
<feature type="region of interest" description="Disordered" evidence="1">
    <location>
        <begin position="139"/>
        <end position="200"/>
    </location>
</feature>
<dbReference type="AlphaFoldDB" id="A0A6A5QK42"/>
<evidence type="ECO:0000313" key="3">
    <source>
        <dbReference type="Proteomes" id="UP000800096"/>
    </source>
</evidence>
<feature type="region of interest" description="Disordered" evidence="1">
    <location>
        <begin position="1"/>
        <end position="27"/>
    </location>
</feature>
<proteinExistence type="predicted"/>
<protein>
    <submittedName>
        <fullName evidence="2">Uncharacterized protein</fullName>
    </submittedName>
</protein>
<reference evidence="2" key="1">
    <citation type="journal article" date="2020" name="Stud. Mycol.">
        <title>101 Dothideomycetes genomes: a test case for predicting lifestyles and emergence of pathogens.</title>
        <authorList>
            <person name="Haridas S."/>
            <person name="Albert R."/>
            <person name="Binder M."/>
            <person name="Bloem J."/>
            <person name="Labutti K."/>
            <person name="Salamov A."/>
            <person name="Andreopoulos B."/>
            <person name="Baker S."/>
            <person name="Barry K."/>
            <person name="Bills G."/>
            <person name="Bluhm B."/>
            <person name="Cannon C."/>
            <person name="Castanera R."/>
            <person name="Culley D."/>
            <person name="Daum C."/>
            <person name="Ezra D."/>
            <person name="Gonzalez J."/>
            <person name="Henrissat B."/>
            <person name="Kuo A."/>
            <person name="Liang C."/>
            <person name="Lipzen A."/>
            <person name="Lutzoni F."/>
            <person name="Magnuson J."/>
            <person name="Mondo S."/>
            <person name="Nolan M."/>
            <person name="Ohm R."/>
            <person name="Pangilinan J."/>
            <person name="Park H.-J."/>
            <person name="Ramirez L."/>
            <person name="Alfaro M."/>
            <person name="Sun H."/>
            <person name="Tritt A."/>
            <person name="Yoshinaga Y."/>
            <person name="Zwiers L.-H."/>
            <person name="Turgeon B."/>
            <person name="Goodwin S."/>
            <person name="Spatafora J."/>
            <person name="Crous P."/>
            <person name="Grigoriev I."/>
        </authorList>
    </citation>
    <scope>NUCLEOTIDE SEQUENCE</scope>
    <source>
        <strain evidence="2">HMLAC05119</strain>
    </source>
</reference>
<dbReference type="OrthoDB" id="3692823at2759"/>